<dbReference type="GO" id="GO:0004619">
    <property type="term" value="F:phosphoglycerate mutase activity"/>
    <property type="evidence" value="ECO:0007669"/>
    <property type="project" value="UniProtKB-UniRule"/>
</dbReference>
<dbReference type="EMBL" id="JADKRP010000006">
    <property type="protein sequence ID" value="MBF4632639.1"/>
    <property type="molecule type" value="Genomic_DNA"/>
</dbReference>
<proteinExistence type="inferred from homology"/>
<comment type="pathway">
    <text evidence="4 8">Carbohydrate degradation; glycolysis; pyruvate from D-glyceraldehyde 3-phosphate: step 3/5.</text>
</comment>
<dbReference type="PANTHER" id="PTHR11931">
    <property type="entry name" value="PHOSPHOGLYCERATE MUTASE"/>
    <property type="match status" value="1"/>
</dbReference>
<keyword evidence="10" id="KW-1185">Reference proteome</keyword>
<gene>
    <name evidence="4" type="primary">gpmA</name>
    <name evidence="9" type="ORF">ITJ42_15575</name>
</gene>
<comment type="catalytic activity">
    <reaction evidence="4 8">
        <text>(2R)-2-phosphoglycerate = (2R)-3-phosphoglycerate</text>
        <dbReference type="Rhea" id="RHEA:15901"/>
        <dbReference type="ChEBI" id="CHEBI:58272"/>
        <dbReference type="ChEBI" id="CHEBI:58289"/>
        <dbReference type="EC" id="5.4.2.11"/>
    </reaction>
</comment>
<dbReference type="InterPro" id="IPR029033">
    <property type="entry name" value="His_PPase_superfam"/>
</dbReference>
<dbReference type="InterPro" id="IPR005952">
    <property type="entry name" value="Phosphogly_mut1"/>
</dbReference>
<dbReference type="SUPFAM" id="SSF53254">
    <property type="entry name" value="Phosphoglycerate mutase-like"/>
    <property type="match status" value="1"/>
</dbReference>
<evidence type="ECO:0000313" key="9">
    <source>
        <dbReference type="EMBL" id="MBF4632639.1"/>
    </source>
</evidence>
<dbReference type="InterPro" id="IPR001345">
    <property type="entry name" value="PG/BPGM_mutase_AS"/>
</dbReference>
<sequence>MGHPVTGQLVLLRHGQSTANAAGTFTGLRDVALTEQGTAEANRAGLLLLHAGIRPDLVLTSTLERALHTAELVTDVLGRDAPIESTWRLNERNYGALTGMSKQNAQAALGAEQFFAVRRTRTGRPPRMSIRAWLALRRTTALRGLPWAAVRRTETLSDVIRRVQPVLSDRITPALRDGQTVLVVAHGNSLRALCACMDGLTDGELADLNLPTGEPLIYRFDGDGGFCPRGGKYLHPAARAAAAAVAAEGGT</sequence>
<feature type="binding site" evidence="4 6">
    <location>
        <begin position="26"/>
        <end position="27"/>
    </location>
    <ligand>
        <name>substrate</name>
    </ligand>
</feature>
<feature type="binding site" evidence="4 6">
    <location>
        <begin position="91"/>
        <end position="94"/>
    </location>
    <ligand>
        <name>substrate</name>
    </ligand>
</feature>
<comment type="function">
    <text evidence="4 8">Catalyzes the interconversion of 2-phosphoglycerate and 3-phosphoglycerate.</text>
</comment>
<evidence type="ECO:0000256" key="8">
    <source>
        <dbReference type="RuleBase" id="RU004512"/>
    </source>
</evidence>
<feature type="binding site" evidence="4 6">
    <location>
        <position position="65"/>
    </location>
    <ligand>
        <name>substrate</name>
    </ligand>
</feature>
<feature type="binding site" evidence="4 6">
    <location>
        <begin position="118"/>
        <end position="119"/>
    </location>
    <ligand>
        <name>substrate</name>
    </ligand>
</feature>
<accession>A0A8I0SMU2</accession>
<comment type="similarity">
    <text evidence="1 4">Belongs to the phosphoglycerate mutase family. BPG-dependent PGAM subfamily.</text>
</comment>
<dbReference type="Pfam" id="PF00300">
    <property type="entry name" value="His_Phos_1"/>
    <property type="match status" value="1"/>
</dbReference>
<comment type="caution">
    <text evidence="9">The sequence shown here is derived from an EMBL/GenBank/DDBJ whole genome shotgun (WGS) entry which is preliminary data.</text>
</comment>
<protein>
    <recommendedName>
        <fullName evidence="4 8">2,3-bisphosphoglycerate-dependent phosphoglycerate mutase</fullName>
        <shortName evidence="4">BPG-dependent PGAM</shortName>
        <shortName evidence="4">PGAM</shortName>
        <shortName evidence="4">Phosphoglyceromutase</shortName>
        <shortName evidence="4">dPGM</shortName>
        <ecNumber evidence="4 8">5.4.2.11</ecNumber>
    </recommendedName>
</protein>
<evidence type="ECO:0000256" key="5">
    <source>
        <dbReference type="PIRSR" id="PIRSR613078-1"/>
    </source>
</evidence>
<dbReference type="CDD" id="cd07067">
    <property type="entry name" value="HP_PGM_like"/>
    <property type="match status" value="1"/>
</dbReference>
<evidence type="ECO:0000256" key="6">
    <source>
        <dbReference type="PIRSR" id="PIRSR613078-2"/>
    </source>
</evidence>
<dbReference type="Gene3D" id="3.40.50.1240">
    <property type="entry name" value="Phosphoglycerate mutase-like"/>
    <property type="match status" value="1"/>
</dbReference>
<keyword evidence="4" id="KW-0312">Gluconeogenesis</keyword>
<evidence type="ECO:0000256" key="2">
    <source>
        <dbReference type="ARBA" id="ARBA00023152"/>
    </source>
</evidence>
<dbReference type="SMART" id="SM00855">
    <property type="entry name" value="PGAM"/>
    <property type="match status" value="1"/>
</dbReference>
<evidence type="ECO:0000256" key="3">
    <source>
        <dbReference type="ARBA" id="ARBA00023235"/>
    </source>
</evidence>
<feature type="binding site" evidence="4 6">
    <location>
        <begin position="13"/>
        <end position="20"/>
    </location>
    <ligand>
        <name>substrate</name>
    </ligand>
</feature>
<dbReference type="AlphaFoldDB" id="A0A8I0SMU2"/>
<organism evidence="9 10">
    <name type="scientific">Clavibacter phaseoli</name>
    <dbReference type="NCBI Taxonomy" id="1734031"/>
    <lineage>
        <taxon>Bacteria</taxon>
        <taxon>Bacillati</taxon>
        <taxon>Actinomycetota</taxon>
        <taxon>Actinomycetes</taxon>
        <taxon>Micrococcales</taxon>
        <taxon>Microbacteriaceae</taxon>
        <taxon>Clavibacter</taxon>
    </lineage>
</organism>
<feature type="binding site" evidence="4 6">
    <location>
        <position position="102"/>
    </location>
    <ligand>
        <name>substrate</name>
    </ligand>
</feature>
<feature type="site" description="Transition state stabilizer" evidence="4 7">
    <location>
        <position position="186"/>
    </location>
</feature>
<feature type="active site" description="Proton donor/acceptor" evidence="4 5">
    <location>
        <position position="91"/>
    </location>
</feature>
<keyword evidence="3 4" id="KW-0413">Isomerase</keyword>
<feature type="binding site" evidence="4 6">
    <location>
        <begin position="187"/>
        <end position="188"/>
    </location>
    <ligand>
        <name>substrate</name>
    </ligand>
</feature>
<dbReference type="UniPathway" id="UPA00109">
    <property type="reaction ID" value="UER00186"/>
</dbReference>
<reference evidence="9 10" key="1">
    <citation type="submission" date="2020-10" db="EMBL/GenBank/DDBJ databases">
        <title>Draft genome sequences of plant-associated actinobacteria.</title>
        <authorList>
            <person name="Tarlachkov S.V."/>
            <person name="Starodumova I.P."/>
            <person name="Dorofeeva L.V."/>
            <person name="Prisyazhnaya N.V."/>
            <person name="Roubtsova T.V."/>
            <person name="Chizhov V.N."/>
            <person name="Nadler S.A."/>
            <person name="Subbotin S.A."/>
            <person name="Evtushenko L.I."/>
        </authorList>
    </citation>
    <scope>NUCLEOTIDE SEQUENCE [LARGE SCALE GENOMIC DNA]</scope>
    <source>
        <strain evidence="9 10">VKM Ac-2886</strain>
    </source>
</reference>
<dbReference type="HAMAP" id="MF_01039">
    <property type="entry name" value="PGAM_GpmA"/>
    <property type="match status" value="1"/>
</dbReference>
<feature type="active site" description="Tele-phosphohistidine intermediate" evidence="4 5">
    <location>
        <position position="14"/>
    </location>
</feature>
<dbReference type="Proteomes" id="UP000634579">
    <property type="component" value="Unassembled WGS sequence"/>
</dbReference>
<dbReference type="PROSITE" id="PS00175">
    <property type="entry name" value="PG_MUTASE"/>
    <property type="match status" value="1"/>
</dbReference>
<evidence type="ECO:0000256" key="7">
    <source>
        <dbReference type="PIRSR" id="PIRSR613078-3"/>
    </source>
</evidence>
<dbReference type="InterPro" id="IPR013078">
    <property type="entry name" value="His_Pase_superF_clade-1"/>
</dbReference>
<dbReference type="PIRSF" id="PIRSF000709">
    <property type="entry name" value="6PFK_2-Ptase"/>
    <property type="match status" value="1"/>
</dbReference>
<dbReference type="GO" id="GO:0006096">
    <property type="term" value="P:glycolytic process"/>
    <property type="evidence" value="ECO:0007669"/>
    <property type="project" value="UniProtKB-UniRule"/>
</dbReference>
<dbReference type="NCBIfam" id="TIGR01258">
    <property type="entry name" value="pgm_1"/>
    <property type="match status" value="1"/>
</dbReference>
<evidence type="ECO:0000256" key="1">
    <source>
        <dbReference type="ARBA" id="ARBA00006717"/>
    </source>
</evidence>
<evidence type="ECO:0000256" key="4">
    <source>
        <dbReference type="HAMAP-Rule" id="MF_01039"/>
    </source>
</evidence>
<name>A0A8I0SMU2_9MICO</name>
<dbReference type="EC" id="5.4.2.11" evidence="4 8"/>
<dbReference type="GO" id="GO:0006094">
    <property type="term" value="P:gluconeogenesis"/>
    <property type="evidence" value="ECO:0007669"/>
    <property type="project" value="UniProtKB-UniRule"/>
</dbReference>
<keyword evidence="2 4" id="KW-0324">Glycolysis</keyword>
<evidence type="ECO:0000313" key="10">
    <source>
        <dbReference type="Proteomes" id="UP000634579"/>
    </source>
</evidence>